<dbReference type="EMBL" id="JXYS01000010">
    <property type="protein sequence ID" value="KJF18671.1"/>
    <property type="molecule type" value="Genomic_DNA"/>
</dbReference>
<evidence type="ECO:0000313" key="1">
    <source>
        <dbReference type="EMBL" id="KJF18671.1"/>
    </source>
</evidence>
<dbReference type="RefSeq" id="WP_160291691.1">
    <property type="nucleotide sequence ID" value="NZ_JXYS01000010.1"/>
</dbReference>
<protein>
    <submittedName>
        <fullName evidence="1">Uncharacterized protein</fullName>
    </submittedName>
</protein>
<dbReference type="Proteomes" id="UP000032360">
    <property type="component" value="Unassembled WGS sequence"/>
</dbReference>
<gene>
    <name evidence="1" type="ORF">AXFE_04570</name>
</gene>
<evidence type="ECO:0000313" key="2">
    <source>
        <dbReference type="Proteomes" id="UP000032360"/>
    </source>
</evidence>
<keyword evidence="2" id="KW-1185">Reference proteome</keyword>
<proteinExistence type="predicted"/>
<sequence length="51" mass="5610">MVKSASIEHAEVRTRDIERLCRALDSSALELSFSAKLPRATAEKVLPLLAD</sequence>
<dbReference type="AlphaFoldDB" id="A0A0D8HNG9"/>
<dbReference type="STRING" id="1280514.AXFE_04570"/>
<name>A0A0D8HNG9_9ACTN</name>
<accession>A0A0D8HNG9</accession>
<comment type="caution">
    <text evidence="1">The sequence shown here is derived from an EMBL/GenBank/DDBJ whole genome shotgun (WGS) entry which is preliminary data.</text>
</comment>
<organism evidence="1 2">
    <name type="scientific">Acidithrix ferrooxidans</name>
    <dbReference type="NCBI Taxonomy" id="1280514"/>
    <lineage>
        <taxon>Bacteria</taxon>
        <taxon>Bacillati</taxon>
        <taxon>Actinomycetota</taxon>
        <taxon>Acidimicrobiia</taxon>
        <taxon>Acidimicrobiales</taxon>
        <taxon>Acidimicrobiaceae</taxon>
        <taxon>Acidithrix</taxon>
    </lineage>
</organism>
<reference evidence="1 2" key="1">
    <citation type="submission" date="2015-01" db="EMBL/GenBank/DDBJ databases">
        <title>Draft genome of the acidophilic iron oxidizer Acidithrix ferrooxidans strain Py-F3.</title>
        <authorList>
            <person name="Poehlein A."/>
            <person name="Eisen S."/>
            <person name="Schloemann M."/>
            <person name="Johnson B.D."/>
            <person name="Daniel R."/>
            <person name="Muehling M."/>
        </authorList>
    </citation>
    <scope>NUCLEOTIDE SEQUENCE [LARGE SCALE GENOMIC DNA]</scope>
    <source>
        <strain evidence="1 2">Py-F3</strain>
    </source>
</reference>